<accession>A0A2H4P7D0</accession>
<proteinExistence type="predicted"/>
<dbReference type="EMBL" id="MG018927">
    <property type="protein sequence ID" value="ATW58078.1"/>
    <property type="molecule type" value="Genomic_DNA"/>
</dbReference>
<sequence>MMSMIFAVVCVFVFLGWAWSEFKRDVLGVKTYYRWDELVEQDRLKAEKWEARKLAFKKFFGKV</sequence>
<gene>
    <name evidence="1" type="ORF">CNR34_00145</name>
</gene>
<reference evidence="1 2" key="1">
    <citation type="submission" date="2017-09" db="EMBL/GenBank/DDBJ databases">
        <authorList>
            <person name="Ehlers B."/>
            <person name="Leendertz F.H."/>
        </authorList>
    </citation>
    <scope>NUCLEOTIDE SEQUENCE [LARGE SCALE GENOMIC DNA]</scope>
</reference>
<protein>
    <submittedName>
        <fullName evidence="1">Uncharacterized protein</fullName>
    </submittedName>
</protein>
<dbReference type="Proteomes" id="UP000241592">
    <property type="component" value="Segment"/>
</dbReference>
<organism evidence="1 2">
    <name type="scientific">Pseudomonas phage nickie</name>
    <dbReference type="NCBI Taxonomy" id="2048977"/>
    <lineage>
        <taxon>Viruses</taxon>
        <taxon>Duplodnaviria</taxon>
        <taxon>Heunggongvirae</taxon>
        <taxon>Uroviricota</taxon>
        <taxon>Caudoviricetes</taxon>
        <taxon>Nickievirus</taxon>
        <taxon>Nickievirus nickie</taxon>
    </lineage>
</organism>
<keyword evidence="2" id="KW-1185">Reference proteome</keyword>
<name>A0A2H4P7D0_9CAUD</name>
<evidence type="ECO:0000313" key="2">
    <source>
        <dbReference type="Proteomes" id="UP000241592"/>
    </source>
</evidence>
<evidence type="ECO:0000313" key="1">
    <source>
        <dbReference type="EMBL" id="ATW58078.1"/>
    </source>
</evidence>